<keyword evidence="9" id="KW-1185">Reference proteome</keyword>
<dbReference type="Proteomes" id="UP000646365">
    <property type="component" value="Unassembled WGS sequence"/>
</dbReference>
<dbReference type="EMBL" id="BMJQ01000008">
    <property type="protein sequence ID" value="GGF23978.1"/>
    <property type="molecule type" value="Genomic_DNA"/>
</dbReference>
<dbReference type="RefSeq" id="WP_229743756.1">
    <property type="nucleotide sequence ID" value="NZ_BMJQ01000008.1"/>
</dbReference>
<reference evidence="8" key="1">
    <citation type="journal article" date="2014" name="Int. J. Syst. Evol. Microbiol.">
        <title>Complete genome sequence of Corynebacterium casei LMG S-19264T (=DSM 44701T), isolated from a smear-ripened cheese.</title>
        <authorList>
            <consortium name="US DOE Joint Genome Institute (JGI-PGF)"/>
            <person name="Walter F."/>
            <person name="Albersmeier A."/>
            <person name="Kalinowski J."/>
            <person name="Ruckert C."/>
        </authorList>
    </citation>
    <scope>NUCLEOTIDE SEQUENCE</scope>
    <source>
        <strain evidence="8">CGMCC 1.15725</strain>
    </source>
</reference>
<proteinExistence type="inferred from homology"/>
<name>A0A8J2YVK3_9PROT</name>
<dbReference type="SUPFAM" id="SSF55060">
    <property type="entry name" value="GHMP Kinase, C-terminal domain"/>
    <property type="match status" value="1"/>
</dbReference>
<dbReference type="GO" id="GO:0042352">
    <property type="term" value="P:GDP-L-fucose salvage"/>
    <property type="evidence" value="ECO:0007669"/>
    <property type="project" value="TreeGrafter"/>
</dbReference>
<dbReference type="PIRSF" id="PIRSF036406">
    <property type="entry name" value="Hept_kin"/>
    <property type="match status" value="1"/>
</dbReference>
<dbReference type="InterPro" id="IPR013750">
    <property type="entry name" value="GHMP_kinase_C_dom"/>
</dbReference>
<evidence type="ECO:0000313" key="9">
    <source>
        <dbReference type="Proteomes" id="UP000646365"/>
    </source>
</evidence>
<dbReference type="GO" id="GO:0050201">
    <property type="term" value="F:fucokinase activity"/>
    <property type="evidence" value="ECO:0007669"/>
    <property type="project" value="TreeGrafter"/>
</dbReference>
<dbReference type="GO" id="GO:0005524">
    <property type="term" value="F:ATP binding"/>
    <property type="evidence" value="ECO:0007669"/>
    <property type="project" value="UniProtKB-KW"/>
</dbReference>
<keyword evidence="1" id="KW-0808">Transferase</keyword>
<evidence type="ECO:0000256" key="2">
    <source>
        <dbReference type="ARBA" id="ARBA00022741"/>
    </source>
</evidence>
<dbReference type="Gene3D" id="3.30.230.120">
    <property type="match status" value="1"/>
</dbReference>
<dbReference type="InterPro" id="IPR014606">
    <property type="entry name" value="Heptose_7-P_kinase"/>
</dbReference>
<reference evidence="8" key="2">
    <citation type="submission" date="2020-09" db="EMBL/GenBank/DDBJ databases">
        <authorList>
            <person name="Sun Q."/>
            <person name="Zhou Y."/>
        </authorList>
    </citation>
    <scope>NUCLEOTIDE SEQUENCE</scope>
    <source>
        <strain evidence="8">CGMCC 1.15725</strain>
    </source>
</reference>
<dbReference type="InterPro" id="IPR001174">
    <property type="entry name" value="HddA/FKP"/>
</dbReference>
<keyword evidence="3 8" id="KW-0418">Kinase</keyword>
<feature type="domain" description="GHMP kinase C-terminal" evidence="7">
    <location>
        <begin position="248"/>
        <end position="326"/>
    </location>
</feature>
<dbReference type="InterPro" id="IPR052203">
    <property type="entry name" value="GHMP_Kinase-Related"/>
</dbReference>
<dbReference type="PANTHER" id="PTHR32463:SF0">
    <property type="entry name" value="L-FUCOSE KINASE"/>
    <property type="match status" value="1"/>
</dbReference>
<comment type="caution">
    <text evidence="8">The sequence shown here is derived from an EMBL/GenBank/DDBJ whole genome shotgun (WGS) entry which is preliminary data.</text>
</comment>
<dbReference type="InterPro" id="IPR006204">
    <property type="entry name" value="GHMP_kinase_N_dom"/>
</dbReference>
<dbReference type="InterPro" id="IPR036554">
    <property type="entry name" value="GHMP_kinase_C_sf"/>
</dbReference>
<protein>
    <submittedName>
        <fullName evidence="8">GHMP kinase</fullName>
    </submittedName>
</protein>
<gene>
    <name evidence="8" type="ORF">GCM10011611_32590</name>
</gene>
<accession>A0A8J2YVK3</accession>
<evidence type="ECO:0000259" key="7">
    <source>
        <dbReference type="Pfam" id="PF08544"/>
    </source>
</evidence>
<dbReference type="AlphaFoldDB" id="A0A8J2YVK3"/>
<evidence type="ECO:0000313" key="8">
    <source>
        <dbReference type="EMBL" id="GGF23978.1"/>
    </source>
</evidence>
<evidence type="ECO:0000256" key="4">
    <source>
        <dbReference type="ARBA" id="ARBA00022840"/>
    </source>
</evidence>
<comment type="similarity">
    <text evidence="5">Belongs to the GHMP kinase family.</text>
</comment>
<evidence type="ECO:0000256" key="1">
    <source>
        <dbReference type="ARBA" id="ARBA00022679"/>
    </source>
</evidence>
<evidence type="ECO:0000256" key="3">
    <source>
        <dbReference type="ARBA" id="ARBA00022777"/>
    </source>
</evidence>
<dbReference type="InterPro" id="IPR020568">
    <property type="entry name" value="Ribosomal_Su5_D2-typ_SF"/>
</dbReference>
<keyword evidence="4" id="KW-0067">ATP-binding</keyword>
<organism evidence="8 9">
    <name type="scientific">Aliidongia dinghuensis</name>
    <dbReference type="NCBI Taxonomy" id="1867774"/>
    <lineage>
        <taxon>Bacteria</taxon>
        <taxon>Pseudomonadati</taxon>
        <taxon>Pseudomonadota</taxon>
        <taxon>Alphaproteobacteria</taxon>
        <taxon>Rhodospirillales</taxon>
        <taxon>Dongiaceae</taxon>
        <taxon>Aliidongia</taxon>
    </lineage>
</organism>
<evidence type="ECO:0000259" key="6">
    <source>
        <dbReference type="Pfam" id="PF00288"/>
    </source>
</evidence>
<feature type="domain" description="GHMP kinase N-terminal" evidence="6">
    <location>
        <begin position="98"/>
        <end position="177"/>
    </location>
</feature>
<evidence type="ECO:0000256" key="5">
    <source>
        <dbReference type="ARBA" id="ARBA00038121"/>
    </source>
</evidence>
<dbReference type="SUPFAM" id="SSF54211">
    <property type="entry name" value="Ribosomal protein S5 domain 2-like"/>
    <property type="match status" value="1"/>
</dbReference>
<dbReference type="Pfam" id="PF08544">
    <property type="entry name" value="GHMP_kinases_C"/>
    <property type="match status" value="1"/>
</dbReference>
<keyword evidence="2" id="KW-0547">Nucleotide-binding</keyword>
<dbReference type="PRINTS" id="PR00960">
    <property type="entry name" value="LMBPPROTEIN"/>
</dbReference>
<dbReference type="Pfam" id="PF00288">
    <property type="entry name" value="GHMP_kinases_N"/>
    <property type="match status" value="1"/>
</dbReference>
<dbReference type="PANTHER" id="PTHR32463">
    <property type="entry name" value="L-FUCOSE KINASE"/>
    <property type="match status" value="1"/>
</dbReference>
<sequence length="347" mass="38131">MELGQVSAGPDDDRELQPHVISRTPFRLSFFGGGSDYPAWYLKHGGAVLSGAINKYCYISCRRLPPFFGIRHRIVWSHIETVNSISEILHPAVRVGLQMLGHKDADGIELHHEGDLPARSGIGSSSSFAVGMINVVSAMHGRRLTRHELALAAIDLEQNWLKDHVGSQDQVAAAYGGLNVIRFNTDGSIGVEPIGLAPQRRELLEGRLMMFFAGTTRLSTDLAKKLIDNLDAKRREIEAMEQILHQAIPILKNGDLDDMGNLLHESWLLKRSLTSSISNDTVDDIYDTARAAGALGGKLLGAGQAGFMAFYVPERSQDKVRAALRNLIEVPIRFDFSGSTLINLEEV</sequence>